<dbReference type="GO" id="GO:0015918">
    <property type="term" value="P:sterol transport"/>
    <property type="evidence" value="ECO:0007669"/>
    <property type="project" value="TreeGrafter"/>
</dbReference>
<gene>
    <name evidence="3" type="ORF">OSB1V03_LOCUS2275</name>
</gene>
<protein>
    <recommendedName>
        <fullName evidence="5">Tyrosinase copper-binding domain-containing protein</fullName>
    </recommendedName>
</protein>
<evidence type="ECO:0000259" key="2">
    <source>
        <dbReference type="Pfam" id="PF16414"/>
    </source>
</evidence>
<dbReference type="InterPro" id="IPR002227">
    <property type="entry name" value="Tyrosinase_Cu-bd"/>
</dbReference>
<feature type="domain" description="Tyrosinase copper-binding" evidence="1">
    <location>
        <begin position="585"/>
        <end position="754"/>
    </location>
</feature>
<dbReference type="InterPro" id="IPR008922">
    <property type="entry name" value="Di-copper_centre_dom_sf"/>
</dbReference>
<dbReference type="Pfam" id="PF00264">
    <property type="entry name" value="Tyrosinase"/>
    <property type="match status" value="1"/>
</dbReference>
<dbReference type="OrthoDB" id="6490226at2759"/>
<dbReference type="InterPro" id="IPR032190">
    <property type="entry name" value="NPC1_N"/>
</dbReference>
<evidence type="ECO:0000259" key="1">
    <source>
        <dbReference type="Pfam" id="PF00264"/>
    </source>
</evidence>
<name>A0A7R9PVW4_9ACAR</name>
<dbReference type="PANTHER" id="PTHR45727">
    <property type="entry name" value="NPC INTRACELLULAR CHOLESTEROL TRANSPORTER 1"/>
    <property type="match status" value="1"/>
</dbReference>
<dbReference type="Gene3D" id="1.10.1280.10">
    <property type="entry name" value="Di-copper center containing domain from catechol oxidase"/>
    <property type="match status" value="1"/>
</dbReference>
<dbReference type="Proteomes" id="UP000759131">
    <property type="component" value="Unassembled WGS sequence"/>
</dbReference>
<proteinExistence type="predicted"/>
<dbReference type="GO" id="GO:0015485">
    <property type="term" value="F:cholesterol binding"/>
    <property type="evidence" value="ECO:0007669"/>
    <property type="project" value="TreeGrafter"/>
</dbReference>
<organism evidence="3">
    <name type="scientific">Medioppia subpectinata</name>
    <dbReference type="NCBI Taxonomy" id="1979941"/>
    <lineage>
        <taxon>Eukaryota</taxon>
        <taxon>Metazoa</taxon>
        <taxon>Ecdysozoa</taxon>
        <taxon>Arthropoda</taxon>
        <taxon>Chelicerata</taxon>
        <taxon>Arachnida</taxon>
        <taxon>Acari</taxon>
        <taxon>Acariformes</taxon>
        <taxon>Sarcoptiformes</taxon>
        <taxon>Oribatida</taxon>
        <taxon>Brachypylina</taxon>
        <taxon>Oppioidea</taxon>
        <taxon>Oppiidae</taxon>
        <taxon>Medioppia</taxon>
    </lineage>
</organism>
<dbReference type="SUPFAM" id="SSF48056">
    <property type="entry name" value="Di-copper centre-containing domain"/>
    <property type="match status" value="1"/>
</dbReference>
<dbReference type="EMBL" id="CAJPIZ010000764">
    <property type="protein sequence ID" value="CAG2102235.1"/>
    <property type="molecule type" value="Genomic_DNA"/>
</dbReference>
<evidence type="ECO:0000313" key="3">
    <source>
        <dbReference type="EMBL" id="CAD7621805.1"/>
    </source>
</evidence>
<evidence type="ECO:0000313" key="4">
    <source>
        <dbReference type="Proteomes" id="UP000759131"/>
    </source>
</evidence>
<evidence type="ECO:0008006" key="5">
    <source>
        <dbReference type="Google" id="ProtNLM"/>
    </source>
</evidence>
<dbReference type="GO" id="GO:0042632">
    <property type="term" value="P:cholesterol homeostasis"/>
    <property type="evidence" value="ECO:0007669"/>
    <property type="project" value="TreeGrafter"/>
</dbReference>
<accession>A0A7R9PVW4</accession>
<dbReference type="EMBL" id="OC855339">
    <property type="protein sequence ID" value="CAD7621805.1"/>
    <property type="molecule type" value="Genomic_DNA"/>
</dbReference>
<dbReference type="Pfam" id="PF16414">
    <property type="entry name" value="NPC1_N"/>
    <property type="match status" value="1"/>
</dbReference>
<feature type="domain" description="Niemann-Pick C1 N-terminal" evidence="2">
    <location>
        <begin position="18"/>
        <end position="247"/>
    </location>
</feature>
<dbReference type="GO" id="GO:0016491">
    <property type="term" value="F:oxidoreductase activity"/>
    <property type="evidence" value="ECO:0007669"/>
    <property type="project" value="InterPro"/>
</dbReference>
<reference evidence="3" key="1">
    <citation type="submission" date="2020-11" db="EMBL/GenBank/DDBJ databases">
        <authorList>
            <person name="Tran Van P."/>
        </authorList>
    </citation>
    <scope>NUCLEOTIDE SEQUENCE</scope>
</reference>
<dbReference type="AlphaFoldDB" id="A0A7R9PVW4"/>
<dbReference type="GO" id="GO:0030299">
    <property type="term" value="P:intestinal cholesterol absorption"/>
    <property type="evidence" value="ECO:0007669"/>
    <property type="project" value="TreeGrafter"/>
</dbReference>
<dbReference type="GO" id="GO:0005886">
    <property type="term" value="C:plasma membrane"/>
    <property type="evidence" value="ECO:0007669"/>
    <property type="project" value="TreeGrafter"/>
</dbReference>
<sequence length="934" mass="109022">MSVNVLVVLSADEENYDKTCLMDSICKRGGVKTNSPCHQMHAPYDNVTDDDFYELLSTNCPHYFNHKVILGFARELLHRLCCSPEQEESVTRLLNYADLISRSCPACAVNAKKYFCNMYCLPNQNQMIKIEKTSVLNVSYVVSKKFAQTLFESCYDVKLFGGYLMDLKYTCGQHKRDNCDATKFLTTLGALSQMPLVIHPVITDKAWVTIGGHSYTPMSTDAYQCYEAPPGENKCSCDNCDHRCNETMSTVLCRYGSNDTITVKMCDPEFITDQTAQALEKCDTDYYESMQNVWKLAQQPTPADCLKNVTETVSKYTKLKDSKHQDYIMRRCSRDYEHCLYRVDRSQYREKRMENEKARDLREKCAWFKITTLDNTSITSSNIKLSIVELALVLLVFQSSVLCRFGSNDTTTVKMCDPEFITDQTLEAIDKCETDYSKQRTEWWKKDCIKIALVFKTIDNQNTEQDKHQIHQDNDHDQQIPTDRHNIANNWSNNPLLHNDCDYAIYCKCHTRTHWTQEEVDNTRRYLQSRFYYESAVRPALPACRAVYIRKNWKCLSLSERTRFIAAIRKLYERGVIQAYSELHNRWWAAMHKTVEFMAFHRAFNLAIERELWKMDPTLPGLPYWDVGTDFAQPWKSCLWRDLGWGGLYRNGWCVRDGTIHHNLSIDFQPRCTKRQWNSDNTSPPFFSPEIETYWLQNSKTFYDIMFALGDFHFDVHLSIGGWAGDESVPWAPNDFTFMLYHNTWDSSMLRWQLQSADKLVPVDGYADPRLALVDPVTGHWRPSNIYDRITYFNRSAVEYFHMGFGDLCYVYDNMIEPINRVMRGQPPAIPVAIDRLTKQLPAKVLAKTFPMFAQGRYDFTTNTFADLPQHCNSRCRPQPYFQRYNETQAGRRLNTAFRVDLELDIWAMPFQPLYWNLIHDLNAYRYCNPAVNT</sequence>
<keyword evidence="4" id="KW-1185">Reference proteome</keyword>
<dbReference type="PANTHER" id="PTHR45727:SF2">
    <property type="entry name" value="NPC INTRACELLULAR CHOLESTEROL TRANSPORTER 1"/>
    <property type="match status" value="1"/>
</dbReference>